<protein>
    <submittedName>
        <fullName evidence="1">Uncharacterized protein</fullName>
    </submittedName>
</protein>
<sequence length="151" mass="17069">MKARHGRHHAYTSKVCTKPSAVLPRATKSAPQSRMSIGSKVHPIKFSDTSTNLIPPDAQHFHSLLLQWKIKSIRANHLYAIDQPVIDTKAANDWLRRPGIFSETEGFMCAIQDEVIRSTSMIYAPPLKTIYADDVKNNQKRFTISPVHVLH</sequence>
<dbReference type="AlphaFoldDB" id="W8AIG3"/>
<dbReference type="EMBL" id="GAMC01018220">
    <property type="protein sequence ID" value="JAB88335.1"/>
    <property type="molecule type" value="mRNA"/>
</dbReference>
<evidence type="ECO:0000313" key="1">
    <source>
        <dbReference type="EMBL" id="JAB88335.1"/>
    </source>
</evidence>
<reference evidence="1" key="2">
    <citation type="journal article" date="2014" name="BMC Genomics">
        <title>A genomic perspective to assessing quality of mass-reared SIT flies used in Mediterranean fruit fly (Ceratitis capitata) eradication in California.</title>
        <authorList>
            <person name="Calla B."/>
            <person name="Hall B."/>
            <person name="Hou S."/>
            <person name="Geib S.M."/>
        </authorList>
    </citation>
    <scope>NUCLEOTIDE SEQUENCE</scope>
</reference>
<proteinExistence type="evidence at transcript level"/>
<reference evidence="1" key="1">
    <citation type="submission" date="2013-07" db="EMBL/GenBank/DDBJ databases">
        <authorList>
            <person name="Geib S."/>
        </authorList>
    </citation>
    <scope>NUCLEOTIDE SEQUENCE</scope>
</reference>
<name>W8AIG3_CERCA</name>
<accession>W8AIG3</accession>
<organism evidence="1">
    <name type="scientific">Ceratitis capitata</name>
    <name type="common">Mediterranean fruit fly</name>
    <name type="synonym">Tephritis capitata</name>
    <dbReference type="NCBI Taxonomy" id="7213"/>
    <lineage>
        <taxon>Eukaryota</taxon>
        <taxon>Metazoa</taxon>
        <taxon>Ecdysozoa</taxon>
        <taxon>Arthropoda</taxon>
        <taxon>Hexapoda</taxon>
        <taxon>Insecta</taxon>
        <taxon>Pterygota</taxon>
        <taxon>Neoptera</taxon>
        <taxon>Endopterygota</taxon>
        <taxon>Diptera</taxon>
        <taxon>Brachycera</taxon>
        <taxon>Muscomorpha</taxon>
        <taxon>Tephritoidea</taxon>
        <taxon>Tephritidae</taxon>
        <taxon>Ceratitis</taxon>
        <taxon>Ceratitis</taxon>
    </lineage>
</organism>